<dbReference type="AlphaFoldDB" id="B1Y6G5"/>
<proteinExistence type="predicted"/>
<protein>
    <recommendedName>
        <fullName evidence="3">Zinc-finger domain-containing protein</fullName>
    </recommendedName>
</protein>
<evidence type="ECO:0008006" key="3">
    <source>
        <dbReference type="Google" id="ProtNLM"/>
    </source>
</evidence>
<name>B1Y6G5_LEPCP</name>
<gene>
    <name evidence="1" type="ordered locus">Lcho_2536</name>
</gene>
<evidence type="ECO:0000313" key="2">
    <source>
        <dbReference type="Proteomes" id="UP000001693"/>
    </source>
</evidence>
<dbReference type="RefSeq" id="WP_012347557.1">
    <property type="nucleotide sequence ID" value="NC_010524.1"/>
</dbReference>
<dbReference type="OrthoDB" id="8374021at2"/>
<dbReference type="STRING" id="395495.Lcho_2536"/>
<dbReference type="Proteomes" id="UP000001693">
    <property type="component" value="Chromosome"/>
</dbReference>
<accession>B1Y6G5</accession>
<keyword evidence="2" id="KW-1185">Reference proteome</keyword>
<dbReference type="KEGG" id="lch:Lcho_2536"/>
<dbReference type="eggNOG" id="ENOG5031RM9">
    <property type="taxonomic scope" value="Bacteria"/>
</dbReference>
<reference evidence="1 2" key="1">
    <citation type="submission" date="2008-03" db="EMBL/GenBank/DDBJ databases">
        <title>Complete sequence of Leptothrix cholodnii SP-6.</title>
        <authorList>
            <consortium name="US DOE Joint Genome Institute"/>
            <person name="Copeland A."/>
            <person name="Lucas S."/>
            <person name="Lapidus A."/>
            <person name="Glavina del Rio T."/>
            <person name="Dalin E."/>
            <person name="Tice H."/>
            <person name="Bruce D."/>
            <person name="Goodwin L."/>
            <person name="Pitluck S."/>
            <person name="Chertkov O."/>
            <person name="Brettin T."/>
            <person name="Detter J.C."/>
            <person name="Han C."/>
            <person name="Kuske C.R."/>
            <person name="Schmutz J."/>
            <person name="Larimer F."/>
            <person name="Land M."/>
            <person name="Hauser L."/>
            <person name="Kyrpides N."/>
            <person name="Lykidis A."/>
            <person name="Emerson D."/>
            <person name="Richardson P."/>
        </authorList>
    </citation>
    <scope>NUCLEOTIDE SEQUENCE [LARGE SCALE GENOMIC DNA]</scope>
    <source>
        <strain evidence="2">ATCC 51168 / LMG 8142 / SP-6</strain>
    </source>
</reference>
<dbReference type="HOGENOM" id="CLU_179277_3_0_4"/>
<evidence type="ECO:0000313" key="1">
    <source>
        <dbReference type="EMBL" id="ACB34801.1"/>
    </source>
</evidence>
<dbReference type="EMBL" id="CP001013">
    <property type="protein sequence ID" value="ACB34801.1"/>
    <property type="molecule type" value="Genomic_DNA"/>
</dbReference>
<organism evidence="1 2">
    <name type="scientific">Leptothrix cholodnii (strain ATCC 51168 / LMG 8142 / SP-6)</name>
    <name type="common">Leptothrix discophora (strain SP-6)</name>
    <dbReference type="NCBI Taxonomy" id="395495"/>
    <lineage>
        <taxon>Bacteria</taxon>
        <taxon>Pseudomonadati</taxon>
        <taxon>Pseudomonadota</taxon>
        <taxon>Betaproteobacteria</taxon>
        <taxon>Burkholderiales</taxon>
        <taxon>Sphaerotilaceae</taxon>
        <taxon>Leptothrix</taxon>
    </lineage>
</organism>
<sequence>MRLNRTCRDVTRLVLEGEERRLAPGERLVVRIHMLICKACPTFERQVKLMRGAMGQWRQYRDGE</sequence>